<evidence type="ECO:0000313" key="11">
    <source>
        <dbReference type="EMBL" id="PON46108.1"/>
    </source>
</evidence>
<dbReference type="FunFam" id="1.10.287.370:FF:000005">
    <property type="entry name" value="Prefoldin subunit 4"/>
    <property type="match status" value="1"/>
</dbReference>
<name>A0A2P5BBF4_PARAD</name>
<protein>
    <submittedName>
        <fullName evidence="11">Prefoldin beta-like</fullName>
    </submittedName>
</protein>
<gene>
    <name evidence="11" type="ORF">PanWU01x14_254220</name>
</gene>
<keyword evidence="2" id="KW-0479">Metal-binding</keyword>
<dbReference type="GO" id="GO:0006457">
    <property type="term" value="P:protein folding"/>
    <property type="evidence" value="ECO:0007669"/>
    <property type="project" value="InterPro"/>
</dbReference>
<dbReference type="AlphaFoldDB" id="A0A2P5BBF4"/>
<dbReference type="SMART" id="SM00184">
    <property type="entry name" value="RING"/>
    <property type="match status" value="1"/>
</dbReference>
<dbReference type="SUPFAM" id="SSF57850">
    <property type="entry name" value="RING/U-box"/>
    <property type="match status" value="1"/>
</dbReference>
<dbReference type="CDD" id="cd16525">
    <property type="entry name" value="RING-HC_PCGF"/>
    <property type="match status" value="1"/>
</dbReference>
<feature type="region of interest" description="Disordered" evidence="9">
    <location>
        <begin position="268"/>
        <end position="290"/>
    </location>
</feature>
<dbReference type="InterPro" id="IPR017907">
    <property type="entry name" value="Znf_RING_CS"/>
</dbReference>
<feature type="compositionally biased region" description="Polar residues" evidence="9">
    <location>
        <begin position="220"/>
        <end position="231"/>
    </location>
</feature>
<dbReference type="PROSITE" id="PS00518">
    <property type="entry name" value="ZF_RING_1"/>
    <property type="match status" value="1"/>
</dbReference>
<evidence type="ECO:0000256" key="4">
    <source>
        <dbReference type="ARBA" id="ARBA00022833"/>
    </source>
</evidence>
<dbReference type="GO" id="GO:0008270">
    <property type="term" value="F:zinc ion binding"/>
    <property type="evidence" value="ECO:0007669"/>
    <property type="project" value="UniProtKB-KW"/>
</dbReference>
<feature type="compositionally biased region" description="Polar residues" evidence="9">
    <location>
        <begin position="113"/>
        <end position="129"/>
    </location>
</feature>
<dbReference type="GO" id="GO:0051082">
    <property type="term" value="F:unfolded protein binding"/>
    <property type="evidence" value="ECO:0007669"/>
    <property type="project" value="InterPro"/>
</dbReference>
<comment type="similarity">
    <text evidence="1">Belongs to the prefoldin subunit beta family.</text>
</comment>
<dbReference type="GO" id="GO:0004842">
    <property type="term" value="F:ubiquitin-protein transferase activity"/>
    <property type="evidence" value="ECO:0007669"/>
    <property type="project" value="InterPro"/>
</dbReference>
<dbReference type="InterPro" id="IPR044807">
    <property type="entry name" value="DRIP1-like"/>
</dbReference>
<dbReference type="GO" id="GO:0016272">
    <property type="term" value="C:prefoldin complex"/>
    <property type="evidence" value="ECO:0007669"/>
    <property type="project" value="InterPro"/>
</dbReference>
<evidence type="ECO:0000256" key="8">
    <source>
        <dbReference type="SAM" id="Coils"/>
    </source>
</evidence>
<evidence type="ECO:0000256" key="1">
    <source>
        <dbReference type="ARBA" id="ARBA00008045"/>
    </source>
</evidence>
<feature type="compositionally biased region" description="Polar residues" evidence="9">
    <location>
        <begin position="166"/>
        <end position="177"/>
    </location>
</feature>
<dbReference type="PANTHER" id="PTHR46293">
    <property type="entry name" value="E3 UBIQUITIN PROTEIN LIGASE DRIP1"/>
    <property type="match status" value="1"/>
</dbReference>
<keyword evidence="4" id="KW-0862">Zinc</keyword>
<dbReference type="Pfam" id="PF13923">
    <property type="entry name" value="zf-C3HC4_2"/>
    <property type="match status" value="1"/>
</dbReference>
<evidence type="ECO:0000256" key="7">
    <source>
        <dbReference type="PROSITE-ProRule" id="PRU00175"/>
    </source>
</evidence>
<dbReference type="OrthoDB" id="1305878at2759"/>
<proteinExistence type="inferred from homology"/>
<comment type="function">
    <text evidence="6">Binds specifically to cytosolic chaperonin (c-CPN) and transfers target proteins to it. Binds to nascent polypeptide chain and promotes folding in an environment in which there are many competing pathways for nonnative proteins.</text>
</comment>
<dbReference type="InterPro" id="IPR013083">
    <property type="entry name" value="Znf_RING/FYVE/PHD"/>
</dbReference>
<accession>A0A2P5BBF4</accession>
<dbReference type="Gene3D" id="3.10.20.90">
    <property type="entry name" value="Phosphatidylinositol 3-kinase Catalytic Subunit, Chain A, domain 1"/>
    <property type="match status" value="1"/>
</dbReference>
<evidence type="ECO:0000259" key="10">
    <source>
        <dbReference type="PROSITE" id="PS50089"/>
    </source>
</evidence>
<keyword evidence="3 7" id="KW-0863">Zinc-finger</keyword>
<dbReference type="Pfam" id="PF01920">
    <property type="entry name" value="Prefoldin_2"/>
    <property type="match status" value="1"/>
</dbReference>
<keyword evidence="8" id="KW-0175">Coiled coil</keyword>
<evidence type="ECO:0000256" key="9">
    <source>
        <dbReference type="SAM" id="MobiDB-lite"/>
    </source>
</evidence>
<dbReference type="GO" id="GO:0005737">
    <property type="term" value="C:cytoplasm"/>
    <property type="evidence" value="ECO:0007669"/>
    <property type="project" value="UniProtKB-ARBA"/>
</dbReference>
<feature type="region of interest" description="Disordered" evidence="9">
    <location>
        <begin position="220"/>
        <end position="240"/>
    </location>
</feature>
<comment type="caution">
    <text evidence="11">The sequence shown here is derived from an EMBL/GenBank/DDBJ whole genome shotgun (WGS) entry which is preliminary data.</text>
</comment>
<feature type="coiled-coil region" evidence="8">
    <location>
        <begin position="463"/>
        <end position="493"/>
    </location>
</feature>
<dbReference type="PROSITE" id="PS50089">
    <property type="entry name" value="ZF_RING_2"/>
    <property type="match status" value="1"/>
</dbReference>
<keyword evidence="5" id="KW-0143">Chaperone</keyword>
<dbReference type="Gene3D" id="3.30.40.10">
    <property type="entry name" value="Zinc/RING finger domain, C3HC4 (zinc finger)"/>
    <property type="match status" value="1"/>
</dbReference>
<feature type="region of interest" description="Disordered" evidence="9">
    <location>
        <begin position="113"/>
        <end position="197"/>
    </location>
</feature>
<feature type="compositionally biased region" description="Basic and acidic residues" evidence="9">
    <location>
        <begin position="153"/>
        <end position="165"/>
    </location>
</feature>
<dbReference type="PANTHER" id="PTHR46293:SF1">
    <property type="entry name" value="OS03G0632800 PROTEIN"/>
    <property type="match status" value="1"/>
</dbReference>
<evidence type="ECO:0000256" key="5">
    <source>
        <dbReference type="ARBA" id="ARBA00023186"/>
    </source>
</evidence>
<evidence type="ECO:0000313" key="12">
    <source>
        <dbReference type="Proteomes" id="UP000237105"/>
    </source>
</evidence>
<dbReference type="CDD" id="cd23165">
    <property type="entry name" value="Prefoldin_4"/>
    <property type="match status" value="1"/>
</dbReference>
<dbReference type="InterPro" id="IPR001841">
    <property type="entry name" value="Znf_RING"/>
</dbReference>
<keyword evidence="12" id="KW-1185">Reference proteome</keyword>
<dbReference type="Proteomes" id="UP000237105">
    <property type="component" value="Unassembled WGS sequence"/>
</dbReference>
<evidence type="ECO:0000256" key="3">
    <source>
        <dbReference type="ARBA" id="ARBA00022771"/>
    </source>
</evidence>
<evidence type="ECO:0000256" key="6">
    <source>
        <dbReference type="ARBA" id="ARBA00024667"/>
    </source>
</evidence>
<sequence length="567" mass="63507">MAGHQIVKAKREKLEACMTCPLCNKLLKEATTISLCLHTFCRKCIYEKLSDEEMDYCPVCKIDLGCLPVEKLRPDHNLQDIRAKIFPLKRRKINAPEVTPPISLPVKRKERSLSSLVVSTPKVPTQTGLTGRRTKAVARRASALRGSSFAVEETVKRQDSAEDHPLSSSSPESQNRTGRNKMQDSSTAEPSGNEERDDVVMEGKADLWTPLNCLVEAANRTKTSKSNTQGLAKSELRNAPDNELRIPEAKTEAESPNALENQSYVSKTKMKEPEQTKVKNTGNGTSLLPGPVKRRRLRAANRNRVASSGESPSAQVMLDASGANCNRRNSPIWFSLVASDDRKGDVSLPQISACYLRIKDGKMPVSFIQKYLVKKLDLTSEAEVEILCRGQPVRPTLQLQNLVDLWFRTASTSKKVPASVGSSAKDFVMILSYCRKLGRSNMQQSGGSETEVTWEDQQNINKFGRLNNRFHELEDEIKIAKETNDNLEDAGNELILTDEDVVRFQIGEVFVHVPKDEVETRIEEMKEVTSKNLEKLEEEKESVLAQMAELKKILYGKFKDSINLEED</sequence>
<reference evidence="12" key="1">
    <citation type="submission" date="2016-06" db="EMBL/GenBank/DDBJ databases">
        <title>Parallel loss of symbiosis genes in relatives of nitrogen-fixing non-legume Parasponia.</title>
        <authorList>
            <person name="Van Velzen R."/>
            <person name="Holmer R."/>
            <person name="Bu F."/>
            <person name="Rutten L."/>
            <person name="Van Zeijl A."/>
            <person name="Liu W."/>
            <person name="Santuari L."/>
            <person name="Cao Q."/>
            <person name="Sharma T."/>
            <person name="Shen D."/>
            <person name="Roswanjaya Y."/>
            <person name="Wardhani T."/>
            <person name="Kalhor M.S."/>
            <person name="Jansen J."/>
            <person name="Van den Hoogen J."/>
            <person name="Gungor B."/>
            <person name="Hartog M."/>
            <person name="Hontelez J."/>
            <person name="Verver J."/>
            <person name="Yang W.-C."/>
            <person name="Schijlen E."/>
            <person name="Repin R."/>
            <person name="Schilthuizen M."/>
            <person name="Schranz E."/>
            <person name="Heidstra R."/>
            <person name="Miyata K."/>
            <person name="Fedorova E."/>
            <person name="Kohlen W."/>
            <person name="Bisseling T."/>
            <person name="Smit S."/>
            <person name="Geurts R."/>
        </authorList>
    </citation>
    <scope>NUCLEOTIDE SEQUENCE [LARGE SCALE GENOMIC DNA]</scope>
    <source>
        <strain evidence="12">cv. WU1-14</strain>
    </source>
</reference>
<feature type="domain" description="RING-type" evidence="10">
    <location>
        <begin position="20"/>
        <end position="61"/>
    </location>
</feature>
<dbReference type="InterPro" id="IPR002777">
    <property type="entry name" value="PFD_beta-like"/>
</dbReference>
<evidence type="ECO:0000256" key="2">
    <source>
        <dbReference type="ARBA" id="ARBA00022723"/>
    </source>
</evidence>
<dbReference type="STRING" id="3476.A0A2P5BBF4"/>
<dbReference type="SUPFAM" id="SSF46579">
    <property type="entry name" value="Prefoldin"/>
    <property type="match status" value="1"/>
</dbReference>
<organism evidence="11 12">
    <name type="scientific">Parasponia andersonii</name>
    <name type="common">Sponia andersonii</name>
    <dbReference type="NCBI Taxonomy" id="3476"/>
    <lineage>
        <taxon>Eukaryota</taxon>
        <taxon>Viridiplantae</taxon>
        <taxon>Streptophyta</taxon>
        <taxon>Embryophyta</taxon>
        <taxon>Tracheophyta</taxon>
        <taxon>Spermatophyta</taxon>
        <taxon>Magnoliopsida</taxon>
        <taxon>eudicotyledons</taxon>
        <taxon>Gunneridae</taxon>
        <taxon>Pentapetalae</taxon>
        <taxon>rosids</taxon>
        <taxon>fabids</taxon>
        <taxon>Rosales</taxon>
        <taxon>Cannabaceae</taxon>
        <taxon>Parasponia</taxon>
    </lineage>
</organism>
<feature type="coiled-coil region" evidence="8">
    <location>
        <begin position="519"/>
        <end position="553"/>
    </location>
</feature>
<dbReference type="EMBL" id="JXTB01000318">
    <property type="protein sequence ID" value="PON46108.1"/>
    <property type="molecule type" value="Genomic_DNA"/>
</dbReference>